<accession>A0ACC2LTD7</accession>
<organism evidence="1 2">
    <name type="scientific">Persea americana</name>
    <name type="common">Avocado</name>
    <dbReference type="NCBI Taxonomy" id="3435"/>
    <lineage>
        <taxon>Eukaryota</taxon>
        <taxon>Viridiplantae</taxon>
        <taxon>Streptophyta</taxon>
        <taxon>Embryophyta</taxon>
        <taxon>Tracheophyta</taxon>
        <taxon>Spermatophyta</taxon>
        <taxon>Magnoliopsida</taxon>
        <taxon>Magnoliidae</taxon>
        <taxon>Laurales</taxon>
        <taxon>Lauraceae</taxon>
        <taxon>Persea</taxon>
    </lineage>
</organism>
<name>A0ACC2LTD7_PERAE</name>
<keyword evidence="2" id="KW-1185">Reference proteome</keyword>
<protein>
    <submittedName>
        <fullName evidence="1">Uncharacterized protein</fullName>
    </submittedName>
</protein>
<dbReference type="EMBL" id="CM056811">
    <property type="protein sequence ID" value="KAJ8636646.1"/>
    <property type="molecule type" value="Genomic_DNA"/>
</dbReference>
<dbReference type="Proteomes" id="UP001234297">
    <property type="component" value="Chromosome 3"/>
</dbReference>
<proteinExistence type="predicted"/>
<evidence type="ECO:0000313" key="2">
    <source>
        <dbReference type="Proteomes" id="UP001234297"/>
    </source>
</evidence>
<comment type="caution">
    <text evidence="1">The sequence shown here is derived from an EMBL/GenBank/DDBJ whole genome shotgun (WGS) entry which is preliminary data.</text>
</comment>
<sequence length="633" mass="69749">MELVMEILTGKLFHVQIDQSATVKELKKKIAMQEALPEYRLILVQRSGPPIKEDQSSLADYGIEISYFPPFPFLIFPFFPFSSLPFLLRFRICLGMETTTKSFQNRAFSIKLWPPSQDTREMLVEKMTRNLSSPSLFSRKYGLLSKEEAEEYARQIEDSAFAVANEHHHKVPDGDGSSAVQLYAKESSKLMLEALKRGSRPKEDGEVPVRHTAVFDISKGQRGFIEAVDAEELLRPLLEPGNSYTKICFSNRSFGVDAARVAEPILASLRDQLIELDLSDIVAGRPEEEALEVMMIFSSALEGCVLSSLNLSDNALGEKGIRAFEALLKSQKSLEELYLLNDGISVEAAQAVFELIPSTEKLRILHFHNNMTGDDGAIAISDAVKNSPLLEDFRCSSTRIGSEGGVALAEALGTSVNLKKLDLRDNIFGVDAGIALSKVLPQLTSLTEAYLSYLNLEDEGTIALANVLQESAPLLEVLDMAGNEITVKAAPALAGCIEMKQFLTKLNLSENELKDEGAVLISKSLQEGHAQLKEVDLSTNMIRGLGARLLAQAVVNKPDFVMLNINGNWMTEEGIDEVKEILKVGKTVDVLGPLDDNDPDGEEDDDGSNADDEGNEDENDLELKLQHLKVEQE</sequence>
<gene>
    <name evidence="1" type="ORF">MRB53_010913</name>
</gene>
<evidence type="ECO:0000313" key="1">
    <source>
        <dbReference type="EMBL" id="KAJ8636646.1"/>
    </source>
</evidence>
<reference evidence="1 2" key="1">
    <citation type="journal article" date="2022" name="Hortic Res">
        <title>A haplotype resolved chromosomal level avocado genome allows analysis of novel avocado genes.</title>
        <authorList>
            <person name="Nath O."/>
            <person name="Fletcher S.J."/>
            <person name="Hayward A."/>
            <person name="Shaw L.M."/>
            <person name="Masouleh A.K."/>
            <person name="Furtado A."/>
            <person name="Henry R.J."/>
            <person name="Mitter N."/>
        </authorList>
    </citation>
    <scope>NUCLEOTIDE SEQUENCE [LARGE SCALE GENOMIC DNA]</scope>
    <source>
        <strain evidence="2">cv. Hass</strain>
    </source>
</reference>